<name>A0A4Z2BCL3_9TELE</name>
<dbReference type="InterPro" id="IPR038844">
    <property type="entry name" value="CFAP157"/>
</dbReference>
<feature type="region of interest" description="Disordered" evidence="8">
    <location>
        <begin position="1"/>
        <end position="32"/>
    </location>
</feature>
<protein>
    <recommendedName>
        <fullName evidence="3">Cilia- and flagella-associated protein 157</fullName>
    </recommendedName>
</protein>
<sequence>MPKKKEKQSIQQDKDNKTQKRETSASNYSGSDDKEKTLYLIQIRYLNEKLERCQLKCEQLEGKNKDLTTRCSLLENEKKDIVEYLKSALLEKEEEVDELTERLERQRQAAQEDRDAQEMLHNRLMQELQHQVTGLTSENETLDGRLSDLEEFQRDKEQLRFKMATMEKQLVSQEEEHQAALHRLEIDVLMEKERLEKETESRAASMRTEVEHLVNLRVPEAVRLVMKETMEVKAQFSQLSEHALVLTEENFCPTGTQEPAECGCGQP</sequence>
<keyword evidence="4 7" id="KW-0175">Coiled coil</keyword>
<evidence type="ECO:0000256" key="1">
    <source>
        <dbReference type="ARBA" id="ARBA00004138"/>
    </source>
</evidence>
<dbReference type="GO" id="GO:0036064">
    <property type="term" value="C:ciliary basal body"/>
    <property type="evidence" value="ECO:0007669"/>
    <property type="project" value="TreeGrafter"/>
</dbReference>
<keyword evidence="10" id="KW-1185">Reference proteome</keyword>
<comment type="similarity">
    <text evidence="2">Belongs to the CFAP157 family.</text>
</comment>
<gene>
    <name evidence="9" type="ORF">fugu_003612</name>
</gene>
<evidence type="ECO:0000313" key="9">
    <source>
        <dbReference type="EMBL" id="TNM89378.1"/>
    </source>
</evidence>
<evidence type="ECO:0000256" key="2">
    <source>
        <dbReference type="ARBA" id="ARBA00010841"/>
    </source>
</evidence>
<evidence type="ECO:0000256" key="7">
    <source>
        <dbReference type="SAM" id="Coils"/>
    </source>
</evidence>
<evidence type="ECO:0000256" key="5">
    <source>
        <dbReference type="ARBA" id="ARBA00023069"/>
    </source>
</evidence>
<keyword evidence="6" id="KW-0966">Cell projection</keyword>
<feature type="compositionally biased region" description="Basic and acidic residues" evidence="8">
    <location>
        <begin position="12"/>
        <end position="23"/>
    </location>
</feature>
<proteinExistence type="inferred from homology"/>
<accession>A0A4Z2BCL3</accession>
<dbReference type="AlphaFoldDB" id="A0A4Z2BCL3"/>
<dbReference type="PANTHER" id="PTHR31954:SF1">
    <property type="entry name" value="CILIA- AND FLAGELLA-ASSOCIATED PROTEIN 157"/>
    <property type="match status" value="1"/>
</dbReference>
<comment type="subcellular location">
    <subcellularLocation>
        <location evidence="1">Cell projection</location>
        <location evidence="1">Cilium</location>
    </subcellularLocation>
</comment>
<evidence type="ECO:0000256" key="3">
    <source>
        <dbReference type="ARBA" id="ARBA00014087"/>
    </source>
</evidence>
<dbReference type="PANTHER" id="PTHR31954">
    <property type="entry name" value="CILIA- AND FLAGELLA-ASSOCIATED PROTEIN 157"/>
    <property type="match status" value="1"/>
</dbReference>
<evidence type="ECO:0000256" key="6">
    <source>
        <dbReference type="ARBA" id="ARBA00023273"/>
    </source>
</evidence>
<evidence type="ECO:0000256" key="4">
    <source>
        <dbReference type="ARBA" id="ARBA00023054"/>
    </source>
</evidence>
<dbReference type="EMBL" id="SWLE01000017">
    <property type="protein sequence ID" value="TNM89378.1"/>
    <property type="molecule type" value="Genomic_DNA"/>
</dbReference>
<evidence type="ECO:0000313" key="10">
    <source>
        <dbReference type="Proteomes" id="UP000516260"/>
    </source>
</evidence>
<evidence type="ECO:0000256" key="8">
    <source>
        <dbReference type="SAM" id="MobiDB-lite"/>
    </source>
</evidence>
<keyword evidence="5" id="KW-0969">Cilium</keyword>
<reference evidence="9 10" key="1">
    <citation type="submission" date="2019-04" db="EMBL/GenBank/DDBJ databases">
        <title>The sequence and de novo assembly of Takifugu bimaculatus genome using PacBio and Hi-C technologies.</title>
        <authorList>
            <person name="Xu P."/>
            <person name="Liu B."/>
            <person name="Zhou Z."/>
        </authorList>
    </citation>
    <scope>NUCLEOTIDE SEQUENCE [LARGE SCALE GENOMIC DNA]</scope>
    <source>
        <strain evidence="9">TB-2018</strain>
        <tissue evidence="9">Muscle</tissue>
    </source>
</reference>
<feature type="coiled-coil region" evidence="7">
    <location>
        <begin position="43"/>
        <end position="183"/>
    </location>
</feature>
<dbReference type="GO" id="GO:0008017">
    <property type="term" value="F:microtubule binding"/>
    <property type="evidence" value="ECO:0007669"/>
    <property type="project" value="TreeGrafter"/>
</dbReference>
<comment type="caution">
    <text evidence="9">The sequence shown here is derived from an EMBL/GenBank/DDBJ whole genome shotgun (WGS) entry which is preliminary data.</text>
</comment>
<organism evidence="9 10">
    <name type="scientific">Takifugu bimaculatus</name>
    <dbReference type="NCBI Taxonomy" id="433685"/>
    <lineage>
        <taxon>Eukaryota</taxon>
        <taxon>Metazoa</taxon>
        <taxon>Chordata</taxon>
        <taxon>Craniata</taxon>
        <taxon>Vertebrata</taxon>
        <taxon>Euteleostomi</taxon>
        <taxon>Actinopterygii</taxon>
        <taxon>Neopterygii</taxon>
        <taxon>Teleostei</taxon>
        <taxon>Neoteleostei</taxon>
        <taxon>Acanthomorphata</taxon>
        <taxon>Eupercaria</taxon>
        <taxon>Tetraodontiformes</taxon>
        <taxon>Tetradontoidea</taxon>
        <taxon>Tetraodontidae</taxon>
        <taxon>Takifugu</taxon>
    </lineage>
</organism>
<dbReference type="Proteomes" id="UP000516260">
    <property type="component" value="Chromosome 4"/>
</dbReference>